<gene>
    <name evidence="2" type="primary">LOC112686465</name>
</gene>
<reference evidence="2" key="1">
    <citation type="submission" date="2025-08" db="UniProtKB">
        <authorList>
            <consortium name="RefSeq"/>
        </authorList>
    </citation>
    <scope>IDENTIFICATION</scope>
    <source>
        <tissue evidence="2">Whole body</tissue>
    </source>
</reference>
<dbReference type="Proteomes" id="UP000694846">
    <property type="component" value="Unplaced"/>
</dbReference>
<sequence>MRCRGIGREIHIKSTKWPMEDSGFVSSTVWTYVIVRRPSKFGHVLTAPLSSSCYFTTTVSTTIAPSMSTAVALSICTKVTPSVSTMVTSTMFIAVAPSVSATDAAFSFTAVASFGSVTSSAMSGAARPPHAVRCRSTRSSSAAFHRRFRYPPRRVLQRLSTVNQTVAVIHEFDSRPKFEFFKTPNGVLLIRNSNQSVRSFATRRIERLCLFCNG</sequence>
<evidence type="ECO:0000313" key="1">
    <source>
        <dbReference type="Proteomes" id="UP000694846"/>
    </source>
</evidence>
<evidence type="ECO:0000313" key="2">
    <source>
        <dbReference type="RefSeq" id="XP_025414530.1"/>
    </source>
</evidence>
<dbReference type="RefSeq" id="XP_025414530.1">
    <property type="nucleotide sequence ID" value="XM_025558745.1"/>
</dbReference>
<proteinExistence type="predicted"/>
<keyword evidence="1" id="KW-1185">Reference proteome</keyword>
<accession>A0A8B8FW01</accession>
<dbReference type="AlphaFoldDB" id="A0A8B8FW01"/>
<name>A0A8B8FW01_9HEMI</name>
<organism evidence="1 2">
    <name type="scientific">Sipha flava</name>
    <name type="common">yellow sugarcane aphid</name>
    <dbReference type="NCBI Taxonomy" id="143950"/>
    <lineage>
        <taxon>Eukaryota</taxon>
        <taxon>Metazoa</taxon>
        <taxon>Ecdysozoa</taxon>
        <taxon>Arthropoda</taxon>
        <taxon>Hexapoda</taxon>
        <taxon>Insecta</taxon>
        <taxon>Pterygota</taxon>
        <taxon>Neoptera</taxon>
        <taxon>Paraneoptera</taxon>
        <taxon>Hemiptera</taxon>
        <taxon>Sternorrhyncha</taxon>
        <taxon>Aphidomorpha</taxon>
        <taxon>Aphidoidea</taxon>
        <taxon>Aphididae</taxon>
        <taxon>Sipha</taxon>
    </lineage>
</organism>
<dbReference type="GeneID" id="112686465"/>
<protein>
    <submittedName>
        <fullName evidence="2">Uncharacterized protein LOC112686465</fullName>
    </submittedName>
</protein>